<keyword evidence="5" id="KW-1185">Reference proteome</keyword>
<feature type="compositionally biased region" description="Basic and acidic residues" evidence="2">
    <location>
        <begin position="1152"/>
        <end position="1170"/>
    </location>
</feature>
<dbReference type="EMBL" id="KN123186">
    <property type="protein sequence ID" value="KFO26416.1"/>
    <property type="molecule type" value="Genomic_DNA"/>
</dbReference>
<feature type="transmembrane region" description="Helical" evidence="3">
    <location>
        <begin position="20"/>
        <end position="41"/>
    </location>
</feature>
<evidence type="ECO:0000256" key="2">
    <source>
        <dbReference type="SAM" id="MobiDB-lite"/>
    </source>
</evidence>
<evidence type="ECO:0000313" key="4">
    <source>
        <dbReference type="EMBL" id="KFO26416.1"/>
    </source>
</evidence>
<gene>
    <name evidence="4" type="ORF">H920_12203</name>
</gene>
<feature type="transmembrane region" description="Helical" evidence="3">
    <location>
        <begin position="90"/>
        <end position="108"/>
    </location>
</feature>
<dbReference type="AlphaFoldDB" id="A0A091DUD0"/>
<keyword evidence="1" id="KW-0175">Coiled coil</keyword>
<dbReference type="PANTHER" id="PTHR28660:SF1">
    <property type="entry name" value="COILED-COIL DOMAIN-CONTAINING PROTEIN 73"/>
    <property type="match status" value="1"/>
</dbReference>
<dbReference type="Gene3D" id="1.20.1070.10">
    <property type="entry name" value="Rhodopsin 7-helix transmembrane proteins"/>
    <property type="match status" value="1"/>
</dbReference>
<evidence type="ECO:0000313" key="5">
    <source>
        <dbReference type="Proteomes" id="UP000028990"/>
    </source>
</evidence>
<keyword evidence="3" id="KW-0472">Membrane</keyword>
<evidence type="ECO:0000256" key="1">
    <source>
        <dbReference type="SAM" id="Coils"/>
    </source>
</evidence>
<accession>A0A091DUD0</accession>
<feature type="coiled-coil region" evidence="1">
    <location>
        <begin position="258"/>
        <end position="342"/>
    </location>
</feature>
<dbReference type="SUPFAM" id="SSF81321">
    <property type="entry name" value="Family A G protein-coupled receptor-like"/>
    <property type="match status" value="1"/>
</dbReference>
<feature type="region of interest" description="Disordered" evidence="2">
    <location>
        <begin position="668"/>
        <end position="784"/>
    </location>
</feature>
<dbReference type="STRING" id="885580.ENSFDAP00000004644"/>
<organism evidence="4 5">
    <name type="scientific">Fukomys damarensis</name>
    <name type="common">Damaraland mole rat</name>
    <name type="synonym">Cryptomys damarensis</name>
    <dbReference type="NCBI Taxonomy" id="885580"/>
    <lineage>
        <taxon>Eukaryota</taxon>
        <taxon>Metazoa</taxon>
        <taxon>Chordata</taxon>
        <taxon>Craniata</taxon>
        <taxon>Vertebrata</taxon>
        <taxon>Euteleostomi</taxon>
        <taxon>Mammalia</taxon>
        <taxon>Eutheria</taxon>
        <taxon>Euarchontoglires</taxon>
        <taxon>Glires</taxon>
        <taxon>Rodentia</taxon>
        <taxon>Hystricomorpha</taxon>
        <taxon>Bathyergidae</taxon>
        <taxon>Fukomys</taxon>
    </lineage>
</organism>
<proteinExistence type="predicted"/>
<dbReference type="Pfam" id="PF15818">
    <property type="entry name" value="CCDC73"/>
    <property type="match status" value="1"/>
</dbReference>
<dbReference type="Proteomes" id="UP000028990">
    <property type="component" value="Unassembled WGS sequence"/>
</dbReference>
<dbReference type="PANTHER" id="PTHR28660">
    <property type="entry name" value="COILED-COIL DOMAIN-CONTAINING PROTEIN 73"/>
    <property type="match status" value="1"/>
</dbReference>
<feature type="compositionally biased region" description="Basic and acidic residues" evidence="2">
    <location>
        <begin position="766"/>
        <end position="780"/>
    </location>
</feature>
<feature type="compositionally biased region" description="Basic and acidic residues" evidence="2">
    <location>
        <begin position="701"/>
        <end position="718"/>
    </location>
</feature>
<keyword evidence="3" id="KW-0812">Transmembrane</keyword>
<feature type="transmembrane region" description="Helical" evidence="3">
    <location>
        <begin position="48"/>
        <end position="70"/>
    </location>
</feature>
<reference evidence="4 5" key="1">
    <citation type="submission" date="2013-11" db="EMBL/GenBank/DDBJ databases">
        <title>The Damaraland mole rat (Fukomys damarensis) genome and evolution of African mole rats.</title>
        <authorList>
            <person name="Gladyshev V.N."/>
            <person name="Fang X."/>
        </authorList>
    </citation>
    <scope>NUCLEOTIDE SEQUENCE [LARGE SCALE GENOMIC DNA]</scope>
    <source>
        <tissue evidence="4">Liver</tissue>
    </source>
</reference>
<name>A0A091DUD0_FUKDA</name>
<feature type="region of interest" description="Disordered" evidence="2">
    <location>
        <begin position="1136"/>
        <end position="1180"/>
    </location>
</feature>
<dbReference type="eggNOG" id="ENOG502QQG1">
    <property type="taxonomic scope" value="Eukaryota"/>
</dbReference>
<protein>
    <submittedName>
        <fullName evidence="4">Coiled-coil domain-containing protein 73</fullName>
    </submittedName>
</protein>
<feature type="compositionally biased region" description="Basic and acidic residues" evidence="2">
    <location>
        <begin position="741"/>
        <end position="756"/>
    </location>
</feature>
<evidence type="ECO:0000256" key="3">
    <source>
        <dbReference type="SAM" id="Phobius"/>
    </source>
</evidence>
<keyword evidence="3" id="KW-1133">Transmembrane helix</keyword>
<feature type="coiled-coil region" evidence="1">
    <location>
        <begin position="378"/>
        <end position="575"/>
    </location>
</feature>
<sequence>MKSPRIPTCCMHPGWEDHLHSWGISLLGLGANGLVLSLLLFSIGWHRFSVFLLHLALADFIFLACLVLEFTQQILQYFRDIKFHLPYVEAFLGASYTVGLRLLTFISVSRGRPVFFPIQYRLHSPKYWPAVLIQCSSRVRPPRMLYIILGLTLVSLWTSAFSDVQYFLPGNPIIPYYVELRALLSSVNSSEININMENEFNSKSSSSAPTLQSSSETVFSIQLLDFKTSLLEALEELRMRREAEVQYEEQIGKIIMETQELKWQKETLQNQKEALVKQHKEASEVFKKQLQMKMYALEEEKGKYQLATEIKEKEIEGLKETLKELQVSKYSLQKKVSEMEQKVQFHLLAKEDYHKQLNEIEKYYATITNQFGLVKENHVKLEQNVQEAIQLNKRLSALNTKQESEISSLKKDLKKAASDLIKAKVICQYKMREENANLTIKEQKFEELQERLNMELELNKKINEEIIHIQEEKHEIITSFQHMQQLLQQQIQANTEMDAELKMLKENNQILERDNELQREKVRENKEKFLNLQNEHEKALGTCKRHIVEELNREINEIRDEFSSLKETHIKLREQHNKVCSQKKLEEDEKFQNVPEINNENHEITENSGKATIQKFNSGIEGKEENTKGFCSDTEYTEKDGMKQSLPTEVIVEDVQHCEKSFKIKTDANRPQDKGQHGLYLSEPPHLGKDTISQQTGSVTDPRKPAAMETEDKLHLEKGNGCTEFKLPNNPFLVEGTEGSGPHHADVGLESKDQRPSPDSTVSETAHSRDHDRDVSENKPFEQQFRSCLGTERVITNRSKAGLGSSLDAKMNPVQCEKYSLQDSSNASVSGKQSKTEQTQLSNKISECSIMPFKPTSSFQQVWNDTPKKPELALPCDAVNQPMTQAASAENSKVLMNSDNNISIMPMLVTHNSHPGESTVWKDMKDTQNSQFKNCLGCLGKSVTTSPLQINSENSQASADTDVKTALMKTSTEVQFCNKRKIDASQITEATKNNCFLFVNVNERQPALLNNTERTESLNDIVSGKMYSEGQWVESHSFHIKPSGDLVKRSGRASFDLPTSDRKAEKMPAYINFLDPGPWPKVNQTAGQTVSTSTSSTALLLRERPASLSENTKTISVALCKNAGVDVRRDAGPDAIGITRTADAPSNQSVRPDPERTPSEERNATARTVHDSSFPTEHVKAEPRVPTVLRSHFQAIQIENPPNLAATSHEDGQSLVTDQVAEIEKYPSLENDNQAKIRKVEEMLGKTTD</sequence>
<dbReference type="InterPro" id="IPR031650">
    <property type="entry name" value="CCDC73"/>
</dbReference>